<dbReference type="InterPro" id="IPR019644">
    <property type="entry name" value="DUF2508"/>
</dbReference>
<organism evidence="2 3">
    <name type="scientific">Paenibacillus catalpae</name>
    <dbReference type="NCBI Taxonomy" id="1045775"/>
    <lineage>
        <taxon>Bacteria</taxon>
        <taxon>Bacillati</taxon>
        <taxon>Bacillota</taxon>
        <taxon>Bacilli</taxon>
        <taxon>Bacillales</taxon>
        <taxon>Paenibacillaceae</taxon>
        <taxon>Paenibacillus</taxon>
    </lineage>
</organism>
<name>A0A1I2I0J8_9BACL</name>
<dbReference type="STRING" id="1045775.SAMN05216378_0003"/>
<dbReference type="RefSeq" id="WP_245773190.1">
    <property type="nucleotide sequence ID" value="NZ_FOMT01000010.1"/>
</dbReference>
<dbReference type="Pfam" id="PF10704">
    <property type="entry name" value="DUF2508"/>
    <property type="match status" value="1"/>
</dbReference>
<gene>
    <name evidence="2" type="ORF">SAMN05216378_0003</name>
</gene>
<evidence type="ECO:0000313" key="2">
    <source>
        <dbReference type="EMBL" id="SFF34396.1"/>
    </source>
</evidence>
<evidence type="ECO:0000256" key="1">
    <source>
        <dbReference type="SAM" id="MobiDB-lite"/>
    </source>
</evidence>
<sequence length="105" mass="12228">MANLWWKPKQPNEGGHSGGLEMMRTQMQPVPQADTAEWREHLRAEIAEAHNEWVNATRFFNVAVGDDQIDYAIYALITAEKRYEMLIRIAKRTCSVWPEWRGALQ</sequence>
<dbReference type="Proteomes" id="UP000198855">
    <property type="component" value="Unassembled WGS sequence"/>
</dbReference>
<dbReference type="AlphaFoldDB" id="A0A1I2I0J8"/>
<keyword evidence="3" id="KW-1185">Reference proteome</keyword>
<reference evidence="3" key="1">
    <citation type="submission" date="2016-10" db="EMBL/GenBank/DDBJ databases">
        <authorList>
            <person name="Varghese N."/>
            <person name="Submissions S."/>
        </authorList>
    </citation>
    <scope>NUCLEOTIDE SEQUENCE [LARGE SCALE GENOMIC DNA]</scope>
    <source>
        <strain evidence="3">CGMCC 1.10784</strain>
    </source>
</reference>
<dbReference type="EMBL" id="FOMT01000010">
    <property type="protein sequence ID" value="SFF34396.1"/>
    <property type="molecule type" value="Genomic_DNA"/>
</dbReference>
<accession>A0A1I2I0J8</accession>
<proteinExistence type="predicted"/>
<feature type="region of interest" description="Disordered" evidence="1">
    <location>
        <begin position="1"/>
        <end position="21"/>
    </location>
</feature>
<evidence type="ECO:0008006" key="4">
    <source>
        <dbReference type="Google" id="ProtNLM"/>
    </source>
</evidence>
<protein>
    <recommendedName>
        <fullName evidence="4">DUF2508 family protein</fullName>
    </recommendedName>
</protein>
<evidence type="ECO:0000313" key="3">
    <source>
        <dbReference type="Proteomes" id="UP000198855"/>
    </source>
</evidence>